<sequence length="116" mass="13063">MRMETLSTGCMSSHFNIDIDTLNVLLYRYGFGGQFKQMKLRGRGKHPSVEEFPLNPVYNKTLPISQATKSDLLELCKKLVIPGRYHARYANLPCPDTSEDNAPQPAADDTDDEQTV</sequence>
<gene>
    <name evidence="2" type="ORF">PoB_004873100</name>
</gene>
<dbReference type="AlphaFoldDB" id="A0AAV4BFW1"/>
<organism evidence="2 3">
    <name type="scientific">Plakobranchus ocellatus</name>
    <dbReference type="NCBI Taxonomy" id="259542"/>
    <lineage>
        <taxon>Eukaryota</taxon>
        <taxon>Metazoa</taxon>
        <taxon>Spiralia</taxon>
        <taxon>Lophotrochozoa</taxon>
        <taxon>Mollusca</taxon>
        <taxon>Gastropoda</taxon>
        <taxon>Heterobranchia</taxon>
        <taxon>Euthyneura</taxon>
        <taxon>Panpulmonata</taxon>
        <taxon>Sacoglossa</taxon>
        <taxon>Placobranchoidea</taxon>
        <taxon>Plakobranchidae</taxon>
        <taxon>Plakobranchus</taxon>
    </lineage>
</organism>
<protein>
    <submittedName>
        <fullName evidence="2">Tigger transposable element-derived protein 6-like protein</fullName>
    </submittedName>
</protein>
<proteinExistence type="predicted"/>
<dbReference type="EMBL" id="BLXT01005342">
    <property type="protein sequence ID" value="GFO22226.1"/>
    <property type="molecule type" value="Genomic_DNA"/>
</dbReference>
<dbReference type="Proteomes" id="UP000735302">
    <property type="component" value="Unassembled WGS sequence"/>
</dbReference>
<keyword evidence="3" id="KW-1185">Reference proteome</keyword>
<evidence type="ECO:0000313" key="3">
    <source>
        <dbReference type="Proteomes" id="UP000735302"/>
    </source>
</evidence>
<name>A0AAV4BFW1_9GAST</name>
<feature type="region of interest" description="Disordered" evidence="1">
    <location>
        <begin position="92"/>
        <end position="116"/>
    </location>
</feature>
<evidence type="ECO:0000256" key="1">
    <source>
        <dbReference type="SAM" id="MobiDB-lite"/>
    </source>
</evidence>
<accession>A0AAV4BFW1</accession>
<comment type="caution">
    <text evidence="2">The sequence shown here is derived from an EMBL/GenBank/DDBJ whole genome shotgun (WGS) entry which is preliminary data.</text>
</comment>
<evidence type="ECO:0000313" key="2">
    <source>
        <dbReference type="EMBL" id="GFO22226.1"/>
    </source>
</evidence>
<reference evidence="2 3" key="1">
    <citation type="journal article" date="2021" name="Elife">
        <title>Chloroplast acquisition without the gene transfer in kleptoplastic sea slugs, Plakobranchus ocellatus.</title>
        <authorList>
            <person name="Maeda T."/>
            <person name="Takahashi S."/>
            <person name="Yoshida T."/>
            <person name="Shimamura S."/>
            <person name="Takaki Y."/>
            <person name="Nagai Y."/>
            <person name="Toyoda A."/>
            <person name="Suzuki Y."/>
            <person name="Arimoto A."/>
            <person name="Ishii H."/>
            <person name="Satoh N."/>
            <person name="Nishiyama T."/>
            <person name="Hasebe M."/>
            <person name="Maruyama T."/>
            <person name="Minagawa J."/>
            <person name="Obokata J."/>
            <person name="Shigenobu S."/>
        </authorList>
    </citation>
    <scope>NUCLEOTIDE SEQUENCE [LARGE SCALE GENOMIC DNA]</scope>
</reference>